<evidence type="ECO:0000256" key="5">
    <source>
        <dbReference type="ARBA" id="ARBA00023014"/>
    </source>
</evidence>
<accession>A0ABY5H1G0</accession>
<sequence length="451" mass="50699">MKEASKREGSLEAPTRHPLDWKSEQFYNLDSLNSELERVFHICHGCRRCVNLCDAFPTLFDLVDESDTMEVDGVDPADYMKVADQCYLCDMCYMTKCPYVPPHEWNVDFPHLMLRAKAVKHSLKGSTFRDRILSNTDQVGKWATIPIVDVTVNAVNRQPWIRNLMDKLLGIHKDAVLPEFDSKTLRKRVTPMLKTLDAIPTRPTATGRNTTGKVALFTTCYCNNNSPVLGEHLVDVFQHNDIQVTLVSKEQCCGMPKLELGDLNSVEQAKQANIPVLAAMVDEGYDLTALVPSCVLMFKQELPLMFPDDPDVIKVRDAFFDPFEYLWLRHKEGRLRTDFSNSLGDISYQVACHLRVQNIGFKARDVLQLVPGTQISVLERCSGHDGTYAVKRETHDKAVKIGRPVARKVKAAQAAHLSSDCPMAGSQIAHLSEHEAGALHPITLLHRAYGL</sequence>
<dbReference type="EMBL" id="CP073344">
    <property type="protein sequence ID" value="UTW04971.1"/>
    <property type="molecule type" value="Genomic_DNA"/>
</dbReference>
<evidence type="ECO:0000313" key="8">
    <source>
        <dbReference type="Proteomes" id="UP001059950"/>
    </source>
</evidence>
<dbReference type="PANTHER" id="PTHR32479">
    <property type="entry name" value="GLYCOLATE OXIDASE IRON-SULFUR SUBUNIT"/>
    <property type="match status" value="1"/>
</dbReference>
<dbReference type="Pfam" id="PF02754">
    <property type="entry name" value="CCG"/>
    <property type="match status" value="1"/>
</dbReference>
<name>A0ABY5H1G0_9GAMM</name>
<keyword evidence="2" id="KW-0479">Metal-binding</keyword>
<keyword evidence="5" id="KW-0411">Iron-sulfur</keyword>
<proteinExistence type="predicted"/>
<gene>
    <name evidence="7" type="ORF">KDX31_08230</name>
</gene>
<evidence type="ECO:0000256" key="4">
    <source>
        <dbReference type="ARBA" id="ARBA00023004"/>
    </source>
</evidence>
<evidence type="ECO:0000256" key="2">
    <source>
        <dbReference type="ARBA" id="ARBA00022723"/>
    </source>
</evidence>
<dbReference type="PANTHER" id="PTHR32479:SF19">
    <property type="entry name" value="ANAEROBIC GLYCEROL-3-PHOSPHATE DEHYDROGENASE SUBUNIT C"/>
    <property type="match status" value="1"/>
</dbReference>
<keyword evidence="8" id="KW-1185">Reference proteome</keyword>
<keyword evidence="3" id="KW-0677">Repeat</keyword>
<reference evidence="7" key="1">
    <citation type="submission" date="2021-04" db="EMBL/GenBank/DDBJ databases">
        <title>Oceanospirillales bacteria with DddD are important DMSP degraders in coastal seawater.</title>
        <authorList>
            <person name="Liu J."/>
        </authorList>
    </citation>
    <scope>NUCLEOTIDE SEQUENCE</scope>
    <source>
        <strain evidence="7">GY6</strain>
    </source>
</reference>
<evidence type="ECO:0000256" key="1">
    <source>
        <dbReference type="ARBA" id="ARBA00022485"/>
    </source>
</evidence>
<feature type="domain" description="Cysteine-rich" evidence="6">
    <location>
        <begin position="214"/>
        <end position="299"/>
    </location>
</feature>
<evidence type="ECO:0000313" key="7">
    <source>
        <dbReference type="EMBL" id="UTW04971.1"/>
    </source>
</evidence>
<keyword evidence="1" id="KW-0004">4Fe-4S</keyword>
<protein>
    <submittedName>
        <fullName evidence="7">Fe-S oxidoreductase</fullName>
    </submittedName>
</protein>
<keyword evidence="4" id="KW-0408">Iron</keyword>
<evidence type="ECO:0000256" key="3">
    <source>
        <dbReference type="ARBA" id="ARBA00022737"/>
    </source>
</evidence>
<dbReference type="Proteomes" id="UP001059950">
    <property type="component" value="Chromosome"/>
</dbReference>
<dbReference type="InterPro" id="IPR004017">
    <property type="entry name" value="Cys_rich_dom"/>
</dbReference>
<evidence type="ECO:0000259" key="6">
    <source>
        <dbReference type="Pfam" id="PF02754"/>
    </source>
</evidence>
<organism evidence="7 8">
    <name type="scientific">Amphritea atlantica</name>
    <dbReference type="NCBI Taxonomy" id="355243"/>
    <lineage>
        <taxon>Bacteria</taxon>
        <taxon>Pseudomonadati</taxon>
        <taxon>Pseudomonadota</taxon>
        <taxon>Gammaproteobacteria</taxon>
        <taxon>Oceanospirillales</taxon>
        <taxon>Oceanospirillaceae</taxon>
        <taxon>Amphritea</taxon>
    </lineage>
</organism>